<sequence length="393" mass="41250">MKRKITAIAGLLIVIFIIIILSDGLAFADDAEQELNDNISSILDGLDLSAIEEYIKNHGNDFIFSFGDSARDIVEYLLHGNLNIDYSSYLGEIFSVLFENVISLVPAFAQIVALSVICAVVKSAEGSIMSKSTTKAVRIACYALIITILIAMLGGVIATAAQSIDNIKAQVEVVTPVLVTLTVLTGGSGAGAIYSPSALFISGGAVEIVSGLIFPATVGIIVINFISKLSPDLSFSGTSKLIKSILKWVIGITLAIFSIFITVQSTGASLFDGIFFKATKYLVGSSVPIVGNFLSAGVDMIVAAGSVIKSSVGMLGIVLLIIEVAPPIILFAAFSLILKFVAAVVQPIGEGTLFSLFSDLAGDIEYFIAGLCTVAFMYALVVMLIISSATNFI</sequence>
<feature type="transmembrane region" description="Helical" evidence="1">
    <location>
        <begin position="328"/>
        <end position="346"/>
    </location>
</feature>
<dbReference type="Pfam" id="PF09546">
    <property type="entry name" value="Spore_III_AE"/>
    <property type="match status" value="1"/>
</dbReference>
<feature type="transmembrane region" description="Helical" evidence="1">
    <location>
        <begin position="101"/>
        <end position="121"/>
    </location>
</feature>
<accession>A0A9D1E675</accession>
<gene>
    <name evidence="2" type="ORF">IAB94_02420</name>
</gene>
<dbReference type="Proteomes" id="UP000823913">
    <property type="component" value="Unassembled WGS sequence"/>
</dbReference>
<protein>
    <submittedName>
        <fullName evidence="2">Stage III sporulation protein AE</fullName>
    </submittedName>
</protein>
<feature type="transmembrane region" description="Helical" evidence="1">
    <location>
        <begin position="206"/>
        <end position="225"/>
    </location>
</feature>
<proteinExistence type="predicted"/>
<feature type="transmembrane region" description="Helical" evidence="1">
    <location>
        <begin position="366"/>
        <end position="386"/>
    </location>
</feature>
<comment type="caution">
    <text evidence="2">The sequence shown here is derived from an EMBL/GenBank/DDBJ whole genome shotgun (WGS) entry which is preliminary data.</text>
</comment>
<keyword evidence="1" id="KW-0472">Membrane</keyword>
<reference evidence="2" key="1">
    <citation type="submission" date="2020-10" db="EMBL/GenBank/DDBJ databases">
        <authorList>
            <person name="Gilroy R."/>
        </authorList>
    </citation>
    <scope>NUCLEOTIDE SEQUENCE</scope>
    <source>
        <strain evidence="2">ChiW16-3235</strain>
    </source>
</reference>
<dbReference type="InterPro" id="IPR014194">
    <property type="entry name" value="Spore_III_AE"/>
</dbReference>
<organism evidence="2 3">
    <name type="scientific">Candidatus Coproplasma avicola</name>
    <dbReference type="NCBI Taxonomy" id="2840744"/>
    <lineage>
        <taxon>Bacteria</taxon>
        <taxon>Bacillati</taxon>
        <taxon>Bacillota</taxon>
        <taxon>Clostridia</taxon>
        <taxon>Eubacteriales</taxon>
        <taxon>Candidatus Coproplasma</taxon>
    </lineage>
</organism>
<keyword evidence="1" id="KW-0812">Transmembrane</keyword>
<name>A0A9D1E675_9FIRM</name>
<dbReference type="EMBL" id="DVHK01000059">
    <property type="protein sequence ID" value="HIR66887.1"/>
    <property type="molecule type" value="Genomic_DNA"/>
</dbReference>
<keyword evidence="1" id="KW-1133">Transmembrane helix</keyword>
<evidence type="ECO:0000313" key="2">
    <source>
        <dbReference type="EMBL" id="HIR66887.1"/>
    </source>
</evidence>
<feature type="transmembrane region" description="Helical" evidence="1">
    <location>
        <begin position="141"/>
        <end position="161"/>
    </location>
</feature>
<reference evidence="2" key="2">
    <citation type="journal article" date="2021" name="PeerJ">
        <title>Extensive microbial diversity within the chicken gut microbiome revealed by metagenomics and culture.</title>
        <authorList>
            <person name="Gilroy R."/>
            <person name="Ravi A."/>
            <person name="Getino M."/>
            <person name="Pursley I."/>
            <person name="Horton D.L."/>
            <person name="Alikhan N.F."/>
            <person name="Baker D."/>
            <person name="Gharbi K."/>
            <person name="Hall N."/>
            <person name="Watson M."/>
            <person name="Adriaenssens E.M."/>
            <person name="Foster-Nyarko E."/>
            <person name="Jarju S."/>
            <person name="Secka A."/>
            <person name="Antonio M."/>
            <person name="Oren A."/>
            <person name="Chaudhuri R.R."/>
            <person name="La Ragione R."/>
            <person name="Hildebrand F."/>
            <person name="Pallen M.J."/>
        </authorList>
    </citation>
    <scope>NUCLEOTIDE SEQUENCE</scope>
    <source>
        <strain evidence="2">ChiW16-3235</strain>
    </source>
</reference>
<feature type="transmembrane region" description="Helical" evidence="1">
    <location>
        <begin position="245"/>
        <end position="263"/>
    </location>
</feature>
<dbReference type="AlphaFoldDB" id="A0A9D1E675"/>
<feature type="transmembrane region" description="Helical" evidence="1">
    <location>
        <begin position="300"/>
        <end position="321"/>
    </location>
</feature>
<evidence type="ECO:0000313" key="3">
    <source>
        <dbReference type="Proteomes" id="UP000823913"/>
    </source>
</evidence>
<evidence type="ECO:0000256" key="1">
    <source>
        <dbReference type="SAM" id="Phobius"/>
    </source>
</evidence>